<evidence type="ECO:0000256" key="1">
    <source>
        <dbReference type="SAM" id="MobiDB-lite"/>
    </source>
</evidence>
<dbReference type="Proteomes" id="UP001454036">
    <property type="component" value="Unassembled WGS sequence"/>
</dbReference>
<comment type="caution">
    <text evidence="2">The sequence shown here is derived from an EMBL/GenBank/DDBJ whole genome shotgun (WGS) entry which is preliminary data.</text>
</comment>
<proteinExistence type="predicted"/>
<feature type="region of interest" description="Disordered" evidence="1">
    <location>
        <begin position="63"/>
        <end position="97"/>
    </location>
</feature>
<dbReference type="EMBL" id="BAABME010021181">
    <property type="protein sequence ID" value="GAA0162621.1"/>
    <property type="molecule type" value="Genomic_DNA"/>
</dbReference>
<feature type="compositionally biased region" description="Acidic residues" evidence="1">
    <location>
        <begin position="83"/>
        <end position="97"/>
    </location>
</feature>
<evidence type="ECO:0000313" key="2">
    <source>
        <dbReference type="EMBL" id="GAA0162621.1"/>
    </source>
</evidence>
<evidence type="ECO:0000313" key="3">
    <source>
        <dbReference type="Proteomes" id="UP001454036"/>
    </source>
</evidence>
<keyword evidence="3" id="KW-1185">Reference proteome</keyword>
<name>A0AAV3QHZ8_LITER</name>
<accession>A0AAV3QHZ8</accession>
<protein>
    <submittedName>
        <fullName evidence="2">Uncharacterized protein</fullName>
    </submittedName>
</protein>
<dbReference type="AlphaFoldDB" id="A0AAV3QHZ8"/>
<sequence length="97" mass="10797">MRPPPKVVIERFKEGQNFTDLLIDNTVPIMKSFCLTVYPDFLGILSMFPEFVEEHFGEEYVLPLTNGEDEDSDGGDGPHDGDDAQSDDGLGEDEEDA</sequence>
<gene>
    <name evidence="2" type="ORF">LIER_39445</name>
</gene>
<reference evidence="2 3" key="1">
    <citation type="submission" date="2024-01" db="EMBL/GenBank/DDBJ databases">
        <title>The complete chloroplast genome sequence of Lithospermum erythrorhizon: insights into the phylogenetic relationship among Boraginaceae species and the maternal lineages of purple gromwells.</title>
        <authorList>
            <person name="Okada T."/>
            <person name="Watanabe K."/>
        </authorList>
    </citation>
    <scope>NUCLEOTIDE SEQUENCE [LARGE SCALE GENOMIC DNA]</scope>
</reference>
<organism evidence="2 3">
    <name type="scientific">Lithospermum erythrorhizon</name>
    <name type="common">Purple gromwell</name>
    <name type="synonym">Lithospermum officinale var. erythrorhizon</name>
    <dbReference type="NCBI Taxonomy" id="34254"/>
    <lineage>
        <taxon>Eukaryota</taxon>
        <taxon>Viridiplantae</taxon>
        <taxon>Streptophyta</taxon>
        <taxon>Embryophyta</taxon>
        <taxon>Tracheophyta</taxon>
        <taxon>Spermatophyta</taxon>
        <taxon>Magnoliopsida</taxon>
        <taxon>eudicotyledons</taxon>
        <taxon>Gunneridae</taxon>
        <taxon>Pentapetalae</taxon>
        <taxon>asterids</taxon>
        <taxon>lamiids</taxon>
        <taxon>Boraginales</taxon>
        <taxon>Boraginaceae</taxon>
        <taxon>Boraginoideae</taxon>
        <taxon>Lithospermeae</taxon>
        <taxon>Lithospermum</taxon>
    </lineage>
</organism>